<evidence type="ECO:0000313" key="2">
    <source>
        <dbReference type="Proteomes" id="UP000033618"/>
    </source>
</evidence>
<gene>
    <name evidence="1" type="ORF">WM40_24680</name>
</gene>
<dbReference type="Proteomes" id="UP000033618">
    <property type="component" value="Unassembled WGS sequence"/>
</dbReference>
<evidence type="ECO:0000313" key="1">
    <source>
        <dbReference type="EMBL" id="KKB61175.1"/>
    </source>
</evidence>
<protein>
    <submittedName>
        <fullName evidence="1">Uncharacterized protein</fullName>
    </submittedName>
</protein>
<dbReference type="AlphaFoldDB" id="A0A0F5JU52"/>
<comment type="caution">
    <text evidence="1">The sequence shown here is derived from an EMBL/GenBank/DDBJ whole genome shotgun (WGS) entry which is preliminary data.</text>
</comment>
<keyword evidence="2" id="KW-1185">Reference proteome</keyword>
<sequence length="85" mass="9324">MADRHNETDIGAQNIPAATCIPDQPEPVAVSVGLAVAFLAWLEPQSDCLKAENHYCHKKSYGDSTDCRVETQYPSEPHLARISSK</sequence>
<organism evidence="1 2">
    <name type="scientific">Robbsia andropogonis</name>
    <dbReference type="NCBI Taxonomy" id="28092"/>
    <lineage>
        <taxon>Bacteria</taxon>
        <taxon>Pseudomonadati</taxon>
        <taxon>Pseudomonadota</taxon>
        <taxon>Betaproteobacteria</taxon>
        <taxon>Burkholderiales</taxon>
        <taxon>Burkholderiaceae</taxon>
        <taxon>Robbsia</taxon>
    </lineage>
</organism>
<dbReference type="RefSeq" id="WP_157685972.1">
    <property type="nucleotide sequence ID" value="NZ_CADFGU010000004.1"/>
</dbReference>
<dbReference type="PATRIC" id="fig|28092.6.peg.5825"/>
<reference evidence="1 2" key="1">
    <citation type="submission" date="2015-03" db="EMBL/GenBank/DDBJ databases">
        <title>Draft Genome Sequence of Burkholderia andropogonis type strain ICMP2807, isolated from Sorghum bicolor.</title>
        <authorList>
            <person name="Lopes-Santos L."/>
            <person name="Castro D.B."/>
            <person name="Ottoboni L.M."/>
            <person name="Park D."/>
            <person name="Weirc B.S."/>
            <person name="Destefano S.A."/>
        </authorList>
    </citation>
    <scope>NUCLEOTIDE SEQUENCE [LARGE SCALE GENOMIC DNA]</scope>
    <source>
        <strain evidence="1 2">ICMP2807</strain>
    </source>
</reference>
<accession>A0A0F5JU52</accession>
<name>A0A0F5JU52_9BURK</name>
<dbReference type="EMBL" id="LAQU01000063">
    <property type="protein sequence ID" value="KKB61175.1"/>
    <property type="molecule type" value="Genomic_DNA"/>
</dbReference>
<proteinExistence type="predicted"/>